<reference evidence="1" key="1">
    <citation type="submission" date="2022-06" db="EMBL/GenBank/DDBJ databases">
        <title>Phylogenomic reconstructions and comparative analyses of Kickxellomycotina fungi.</title>
        <authorList>
            <person name="Reynolds N.K."/>
            <person name="Stajich J.E."/>
            <person name="Barry K."/>
            <person name="Grigoriev I.V."/>
            <person name="Crous P."/>
            <person name="Smith M.E."/>
        </authorList>
    </citation>
    <scope>NUCLEOTIDE SEQUENCE</scope>
    <source>
        <strain evidence="1">RSA 2271</strain>
    </source>
</reference>
<accession>A0ACC1HKU2</accession>
<sequence length="291" mass="30753">MFGADYRSPPQSAITAFSSDNIVGSPTKHAHMAPSDSNGGANGSGNTIKEGSAGLLEGEDDYRGEADEEGEVNCSQRRRARPPGGQGHSVHTSASFSFDQSHQPRSLMTGIANGQPIVQSRSTHNIHRLINFRSKRFSMLDNVPSDCASSLGSHGVSSGMFSSSLSRPFRQLRRKVSVSDNHDNNASSKSLSLPAAGGHDPHATGLGISSESSTINSVAGYLESDVASISSQHADYGGGNYQQSRKANGAIAHPTITRAMSAIDMRDISTLLKDIYSSIKHTPLGQPAFAR</sequence>
<dbReference type="EMBL" id="JAMZIH010003256">
    <property type="protein sequence ID" value="KAJ1676941.1"/>
    <property type="molecule type" value="Genomic_DNA"/>
</dbReference>
<evidence type="ECO:0000313" key="2">
    <source>
        <dbReference type="Proteomes" id="UP001145114"/>
    </source>
</evidence>
<gene>
    <name evidence="1" type="ORF">EV182_007200</name>
</gene>
<dbReference type="Proteomes" id="UP001145114">
    <property type="component" value="Unassembled WGS sequence"/>
</dbReference>
<proteinExistence type="predicted"/>
<organism evidence="1 2">
    <name type="scientific">Spiromyces aspiralis</name>
    <dbReference type="NCBI Taxonomy" id="68401"/>
    <lineage>
        <taxon>Eukaryota</taxon>
        <taxon>Fungi</taxon>
        <taxon>Fungi incertae sedis</taxon>
        <taxon>Zoopagomycota</taxon>
        <taxon>Kickxellomycotina</taxon>
        <taxon>Kickxellomycetes</taxon>
        <taxon>Kickxellales</taxon>
        <taxon>Kickxellaceae</taxon>
        <taxon>Spiromyces</taxon>
    </lineage>
</organism>
<comment type="caution">
    <text evidence="1">The sequence shown here is derived from an EMBL/GenBank/DDBJ whole genome shotgun (WGS) entry which is preliminary data.</text>
</comment>
<keyword evidence="2" id="KW-1185">Reference proteome</keyword>
<name>A0ACC1HKU2_9FUNG</name>
<protein>
    <submittedName>
        <fullName evidence="1">Uncharacterized protein</fullName>
    </submittedName>
</protein>
<feature type="non-terminal residue" evidence="1">
    <location>
        <position position="291"/>
    </location>
</feature>
<evidence type="ECO:0000313" key="1">
    <source>
        <dbReference type="EMBL" id="KAJ1676941.1"/>
    </source>
</evidence>